<feature type="compositionally biased region" description="Low complexity" evidence="1">
    <location>
        <begin position="109"/>
        <end position="120"/>
    </location>
</feature>
<feature type="region of interest" description="Disordered" evidence="1">
    <location>
        <begin position="89"/>
        <end position="121"/>
    </location>
</feature>
<dbReference type="Pfam" id="PF18986">
    <property type="entry name" value="DUF5719"/>
    <property type="match status" value="1"/>
</dbReference>
<keyword evidence="2" id="KW-0732">Signal</keyword>
<evidence type="ECO:0000256" key="1">
    <source>
        <dbReference type="SAM" id="MobiDB-lite"/>
    </source>
</evidence>
<dbReference type="InterPro" id="IPR043777">
    <property type="entry name" value="DUF5719"/>
</dbReference>
<evidence type="ECO:0000256" key="2">
    <source>
        <dbReference type="SAM" id="SignalP"/>
    </source>
</evidence>
<protein>
    <recommendedName>
        <fullName evidence="5">Secreted protein</fullName>
    </recommendedName>
</protein>
<keyword evidence="4" id="KW-1185">Reference proteome</keyword>
<organism evidence="3 4">
    <name type="scientific">Streptomyces tardus</name>
    <dbReference type="NCBI Taxonomy" id="2780544"/>
    <lineage>
        <taxon>Bacteria</taxon>
        <taxon>Bacillati</taxon>
        <taxon>Actinomycetota</taxon>
        <taxon>Actinomycetes</taxon>
        <taxon>Kitasatosporales</taxon>
        <taxon>Streptomycetaceae</taxon>
        <taxon>Streptomyces</taxon>
    </lineage>
</organism>
<reference evidence="3" key="1">
    <citation type="submission" date="2021-06" db="EMBL/GenBank/DDBJ databases">
        <title>Sequencing of actinobacteria type strains.</title>
        <authorList>
            <person name="Nguyen G.-S."/>
            <person name="Wentzel A."/>
        </authorList>
    </citation>
    <scope>NUCLEOTIDE SEQUENCE</scope>
    <source>
        <strain evidence="3">P38-E01</strain>
    </source>
</reference>
<dbReference type="EMBL" id="JAELVF020000001">
    <property type="protein sequence ID" value="MBU7598642.1"/>
    <property type="molecule type" value="Genomic_DNA"/>
</dbReference>
<sequence length="511" mass="51832">MSLNRTTLSLIAALVALAAVTGVASLTAPAAGTGGGDEAARLPVQRTSLVCPQPASSDLASTTYTGYAAPSESGDADGEDAAAGLLPARRTLDGGRDEEESEKEKKPKPLLALKKPGSPLVHETDRADAPALTGSAEGVLAPGWTVQQTTSISAGPGRGLLGINCTAPDTDFWFTGVSTAEGRHDYVHLTNPDKAPATVDLQVYGKDGELRTDSGTGLNVPGGATIPVLLSTLTAKPATNVSLNVAVRAGRVGAQIQAVDEELGSDWIAASARSEERLVLPGIPADATGVRLVAHATGGKDAELAVKFAGPTSSISPAGNETLHVKSGMTTAVDLKNLTRGEAGSLVLEPSEDGSGSPVVATLRVLRGKGEKQETAFIPATEAVTSRATAAGSEGKDSSLSLVAPAGTAKVRVTASAGSEGGKPAKKTYTLKAGTTRLVDDLRPDGAKGHFAYTVERLSGGPVHLARTVKSKGSGSAKDVPMFTVQTYPDDRSTVAVPGARQDLTVLNGGS</sequence>
<gene>
    <name evidence="3" type="ORF">JGS22_013705</name>
</gene>
<feature type="signal peptide" evidence="2">
    <location>
        <begin position="1"/>
        <end position="18"/>
    </location>
</feature>
<accession>A0A949N635</accession>
<dbReference type="Proteomes" id="UP000694501">
    <property type="component" value="Unassembled WGS sequence"/>
</dbReference>
<dbReference type="RefSeq" id="WP_211042023.1">
    <property type="nucleotide sequence ID" value="NZ_JAELVF020000001.1"/>
</dbReference>
<feature type="chain" id="PRO_5039083431" description="Secreted protein" evidence="2">
    <location>
        <begin position="19"/>
        <end position="511"/>
    </location>
</feature>
<dbReference type="AlphaFoldDB" id="A0A949N635"/>
<comment type="caution">
    <text evidence="3">The sequence shown here is derived from an EMBL/GenBank/DDBJ whole genome shotgun (WGS) entry which is preliminary data.</text>
</comment>
<proteinExistence type="predicted"/>
<name>A0A949N635_9ACTN</name>
<evidence type="ECO:0000313" key="3">
    <source>
        <dbReference type="EMBL" id="MBU7598642.1"/>
    </source>
</evidence>
<evidence type="ECO:0000313" key="4">
    <source>
        <dbReference type="Proteomes" id="UP000694501"/>
    </source>
</evidence>
<evidence type="ECO:0008006" key="5">
    <source>
        <dbReference type="Google" id="ProtNLM"/>
    </source>
</evidence>